<feature type="compositionally biased region" description="Acidic residues" evidence="5">
    <location>
        <begin position="82"/>
        <end position="93"/>
    </location>
</feature>
<dbReference type="GO" id="GO:0005576">
    <property type="term" value="C:extracellular region"/>
    <property type="evidence" value="ECO:0007669"/>
    <property type="project" value="UniProtKB-SubCell"/>
</dbReference>
<evidence type="ECO:0000256" key="6">
    <source>
        <dbReference type="SAM" id="SignalP"/>
    </source>
</evidence>
<evidence type="ECO:0000256" key="1">
    <source>
        <dbReference type="ARBA" id="ARBA00004613"/>
    </source>
</evidence>
<keyword evidence="2" id="KW-0964">Secreted</keyword>
<proteinExistence type="predicted"/>
<protein>
    <submittedName>
        <fullName evidence="8">Myomodulin neuropeptides-like</fullName>
    </submittedName>
</protein>
<dbReference type="RefSeq" id="XP_055899516.1">
    <property type="nucleotide sequence ID" value="XM_056043541.1"/>
</dbReference>
<dbReference type="InterPro" id="IPR051041">
    <property type="entry name" value="FMRFamide-related_np"/>
</dbReference>
<keyword evidence="3" id="KW-0027">Amidation</keyword>
<dbReference type="PANTHER" id="PTHR20986">
    <property type="entry name" value="FMRFAMIDE-RELATED PEPTIDES"/>
    <property type="match status" value="1"/>
</dbReference>
<name>A0A9W3BJB2_BIOGL</name>
<dbReference type="Proteomes" id="UP001165740">
    <property type="component" value="Chromosome 10"/>
</dbReference>
<feature type="region of interest" description="Disordered" evidence="5">
    <location>
        <begin position="308"/>
        <end position="331"/>
    </location>
</feature>
<evidence type="ECO:0000256" key="3">
    <source>
        <dbReference type="ARBA" id="ARBA00022815"/>
    </source>
</evidence>
<feature type="region of interest" description="Disordered" evidence="5">
    <location>
        <begin position="75"/>
        <end position="124"/>
    </location>
</feature>
<feature type="compositionally biased region" description="Basic residues" evidence="5">
    <location>
        <begin position="320"/>
        <end position="331"/>
    </location>
</feature>
<organism evidence="7 8">
    <name type="scientific">Biomphalaria glabrata</name>
    <name type="common">Bloodfluke planorb</name>
    <name type="synonym">Freshwater snail</name>
    <dbReference type="NCBI Taxonomy" id="6526"/>
    <lineage>
        <taxon>Eukaryota</taxon>
        <taxon>Metazoa</taxon>
        <taxon>Spiralia</taxon>
        <taxon>Lophotrochozoa</taxon>
        <taxon>Mollusca</taxon>
        <taxon>Gastropoda</taxon>
        <taxon>Heterobranchia</taxon>
        <taxon>Euthyneura</taxon>
        <taxon>Panpulmonata</taxon>
        <taxon>Hygrophila</taxon>
        <taxon>Lymnaeoidea</taxon>
        <taxon>Planorbidae</taxon>
        <taxon>Biomphalaria</taxon>
    </lineage>
</organism>
<evidence type="ECO:0000313" key="8">
    <source>
        <dbReference type="RefSeq" id="XP_055899516.1"/>
    </source>
</evidence>
<evidence type="ECO:0000256" key="2">
    <source>
        <dbReference type="ARBA" id="ARBA00022525"/>
    </source>
</evidence>
<evidence type="ECO:0000256" key="4">
    <source>
        <dbReference type="ARBA" id="ARBA00023320"/>
    </source>
</evidence>
<reference evidence="8" key="1">
    <citation type="submission" date="2025-08" db="UniProtKB">
        <authorList>
            <consortium name="RefSeq"/>
        </authorList>
    </citation>
    <scope>IDENTIFICATION</scope>
</reference>
<comment type="subcellular location">
    <subcellularLocation>
        <location evidence="1">Secreted</location>
    </subcellularLocation>
</comment>
<gene>
    <name evidence="8" type="primary">LOC106054018</name>
</gene>
<keyword evidence="6" id="KW-0732">Signal</keyword>
<feature type="signal peptide" evidence="6">
    <location>
        <begin position="1"/>
        <end position="22"/>
    </location>
</feature>
<feature type="chain" id="PRO_5040850170" evidence="6">
    <location>
        <begin position="23"/>
        <end position="331"/>
    </location>
</feature>
<sequence>MKGTFFLSIGVAVTCLLSLGQSEEAKVQSVHSDQTNDAADHPRLKRGLAMLRLGKRDSADIDNLAELLYQMRESEELGAGSEGEDPEEVEELEVPAQHPRVRRSAQSPTENPHHEVLENSSNVEEFVEHEPRLVDDSYFYVFPDGSEELEPSEGGEDADNFDELEKRSMKMLRLGRSATDDDIFTNDKRQLKMLRLGKRGDASFDEEFDDEMDKRSLKMLRLGKRPMNMLRLGKRPMNMLRLGKRPMNMLRLGKRPMNMLRLGKRPMNMLRLGKRPMSMLRLGKRPMNMLRLGKRPMNMLRLGKRPADLTDAAEDEKRSMKMLRLGKRSAH</sequence>
<evidence type="ECO:0000256" key="5">
    <source>
        <dbReference type="SAM" id="MobiDB-lite"/>
    </source>
</evidence>
<evidence type="ECO:0000313" key="7">
    <source>
        <dbReference type="Proteomes" id="UP001165740"/>
    </source>
</evidence>
<dbReference type="GeneID" id="106054018"/>
<dbReference type="PANTHER" id="PTHR20986:SF16">
    <property type="entry name" value="FMRFAMIDE-LIKE NEUROPEPTIDES 7"/>
    <property type="match status" value="1"/>
</dbReference>
<dbReference type="AlphaFoldDB" id="A0A9W3BJB2"/>
<dbReference type="GO" id="GO:0007218">
    <property type="term" value="P:neuropeptide signaling pathway"/>
    <property type="evidence" value="ECO:0007669"/>
    <property type="project" value="UniProtKB-KW"/>
</dbReference>
<keyword evidence="4" id="KW-0527">Neuropeptide</keyword>
<dbReference type="OrthoDB" id="6085322at2759"/>
<accession>A0A9W3BJB2</accession>
<keyword evidence="7" id="KW-1185">Reference proteome</keyword>